<dbReference type="SUPFAM" id="SSF52518">
    <property type="entry name" value="Thiamin diphosphate-binding fold (THDP-binding)"/>
    <property type="match status" value="2"/>
</dbReference>
<dbReference type="GO" id="GO:0000287">
    <property type="term" value="F:magnesium ion binding"/>
    <property type="evidence" value="ECO:0007669"/>
    <property type="project" value="UniProtKB-ARBA"/>
</dbReference>
<keyword evidence="1" id="KW-0560">Oxidoreductase</keyword>
<evidence type="ECO:0000256" key="2">
    <source>
        <dbReference type="SAM" id="MobiDB-lite"/>
    </source>
</evidence>
<dbReference type="GO" id="GO:0016903">
    <property type="term" value="F:oxidoreductase activity, acting on the aldehyde or oxo group of donors"/>
    <property type="evidence" value="ECO:0007669"/>
    <property type="project" value="InterPro"/>
</dbReference>
<dbReference type="Gene3D" id="3.40.920.10">
    <property type="entry name" value="Pyruvate-ferredoxin oxidoreductase, PFOR, domain III"/>
    <property type="match status" value="1"/>
</dbReference>
<evidence type="ECO:0000259" key="4">
    <source>
        <dbReference type="Pfam" id="PF20169"/>
    </source>
</evidence>
<dbReference type="EMBL" id="FRCS01000001">
    <property type="protein sequence ID" value="SHM65082.1"/>
    <property type="molecule type" value="Genomic_DNA"/>
</dbReference>
<protein>
    <submittedName>
        <fullName evidence="5">Indolepyruvate ferredoxin oxidoreductase</fullName>
    </submittedName>
</protein>
<feature type="domain" description="DUF6537" evidence="4">
    <location>
        <begin position="919"/>
        <end position="1110"/>
    </location>
</feature>
<dbReference type="NCBIfam" id="NF009589">
    <property type="entry name" value="PRK13030.1"/>
    <property type="match status" value="1"/>
</dbReference>
<dbReference type="InterPro" id="IPR002880">
    <property type="entry name" value="Pyrv_Fd/Flavodoxin_OxRdtase_N"/>
</dbReference>
<dbReference type="RefSeq" id="WP_073252078.1">
    <property type="nucleotide sequence ID" value="NZ_FRCS01000001.1"/>
</dbReference>
<sequence length="1117" mass="119079">MTLLSGVDALARLLVVRTQVDVRDGLTTATMVSGYPGSPLGTFDLAVDRLGPELAAHRIVHRPGVNEELALATVWGSQMGAAVGYDGIDGVAGAWYGKGPGLDRSGDSLKHANAMGVGPSGGAVLFCGDDPAAKSSTLTCDSQPTFADACVPVLYPGNQQELLDLGVHAFRLSRYAGCWVGMKVVTAVADGLGTVDASVDRQHPVDPETGWQHRPLATLGPHAVPDQEVLVVERRLAAAQEYVRANRLDRMVGTGTRLGVVCAGKTYYDVVQAFADAGLDPDDVGVRILKPALTYPVVPETVREFAASVDEILVVEEKRPFVEVQLRALLHEAGIGVPVRGKRDAGGRPLVSSVGELDPSAVAAVLGRVLPGFVAPPVRRTLALLDLPGRAPGYCSGCPHNRSTVAPADALVGGGVGCHGILYFEARNAALRTLPPTPMGAEGVPWIGLAPFVAEQHLIQNLGDGTLSHSGTLAIRSCVAAGVNITFKILYNSAVAMTGGQDVTGLPDVPSLTRALHAEGVQRIVVCAEEPSRYGRKAQWAPGVRVLGRDRLTASQDELRKVAGVTVLIYDQRCAAESRRLRKQGVLPQPQQRVVINEAVCEGCGDCAAKSNCLSVLPHDTEFGVKRRVHDPSCNSDYTCLEGDCPAFVTITPRNGSRKRPSRKRPALPNGELPTPVVALPSQRFSVYVTGIGGTGVVTACRILATAARDAGLDVSGLDQTGLSQKAGAVVSHLHLTPPGADPGAATTSEGGADLYLSGDLLQAAAPRHLAKVRAGHTVAVLEQDLTPTATMLQGGPAAPDTDRLRRAVAEQVGEGSVHVVDARRVAERVFADHLPANVVLLGVAFQRGALPLPLDALDRALGRRGADNRRAFEWGRWLAHDPAAVAAALPADDRTMFDPSPAALATAADLVEEVPPGLRDLLIRRTAQVIDYQDVRRAQRYLDLVRPVAAHDRGELTRAVAESWFKLLTYKDEYEVARLHLAADHDRAAADLGIDGDYRVTYHLHPPVLRRLGMARKLPLGAPYALAFRLLRRLRRLRGTRWDPFGLDPDRRTERALLVEYADLIAEITRPDTPLDYRTRVALASSALSIKGYGPVKDRAVAAWRAEVAALRDQTP</sequence>
<gene>
    <name evidence="5" type="ORF">SAMN05443668_1011143</name>
</gene>
<reference evidence="5 6" key="1">
    <citation type="submission" date="2016-11" db="EMBL/GenBank/DDBJ databases">
        <authorList>
            <person name="Jaros S."/>
            <person name="Januszkiewicz K."/>
            <person name="Wedrychowicz H."/>
        </authorList>
    </citation>
    <scope>NUCLEOTIDE SEQUENCE [LARGE SCALE GENOMIC DNA]</scope>
    <source>
        <strain evidence="5 6">DSM 46144</strain>
    </source>
</reference>
<dbReference type="AlphaFoldDB" id="A0A1M7KIB8"/>
<dbReference type="InterPro" id="IPR029061">
    <property type="entry name" value="THDP-binding"/>
</dbReference>
<dbReference type="OrthoDB" id="9803617at2"/>
<dbReference type="PANTHER" id="PTHR48084">
    <property type="entry name" value="2-OXOGLUTARATE OXIDOREDUCTASE SUBUNIT KORB-RELATED"/>
    <property type="match status" value="1"/>
</dbReference>
<name>A0A1M7KIB8_9ACTN</name>
<keyword evidence="5" id="KW-0670">Pyruvate</keyword>
<dbReference type="InterPro" id="IPR009014">
    <property type="entry name" value="Transketo_C/PFOR_II"/>
</dbReference>
<dbReference type="InterPro" id="IPR051457">
    <property type="entry name" value="2-oxoacid:Fd_oxidoreductase"/>
</dbReference>
<dbReference type="CDD" id="cd07034">
    <property type="entry name" value="TPP_PYR_PFOR_IOR-alpha_like"/>
    <property type="match status" value="1"/>
</dbReference>
<dbReference type="InterPro" id="IPR002869">
    <property type="entry name" value="Pyrv_flavodox_OxRed_cen"/>
</dbReference>
<dbReference type="Pfam" id="PF20169">
    <property type="entry name" value="DUF6537"/>
    <property type="match status" value="1"/>
</dbReference>
<feature type="domain" description="Pyruvate/ketoisovalerate oxidoreductase catalytic" evidence="3">
    <location>
        <begin position="693"/>
        <end position="874"/>
    </location>
</feature>
<evidence type="ECO:0000313" key="5">
    <source>
        <dbReference type="EMBL" id="SHM65082.1"/>
    </source>
</evidence>
<keyword evidence="6" id="KW-1185">Reference proteome</keyword>
<proteinExistence type="predicted"/>
<dbReference type="NCBIfam" id="NF009588">
    <property type="entry name" value="PRK13029.1"/>
    <property type="match status" value="1"/>
</dbReference>
<dbReference type="Proteomes" id="UP000184440">
    <property type="component" value="Unassembled WGS sequence"/>
</dbReference>
<evidence type="ECO:0000259" key="3">
    <source>
        <dbReference type="Pfam" id="PF01558"/>
    </source>
</evidence>
<dbReference type="Pfam" id="PF01558">
    <property type="entry name" value="POR"/>
    <property type="match status" value="1"/>
</dbReference>
<dbReference type="PANTHER" id="PTHR48084:SF3">
    <property type="entry name" value="SUBUNIT OF PYRUVATE:FLAVODOXIN OXIDOREDUCTASE"/>
    <property type="match status" value="1"/>
</dbReference>
<dbReference type="Gene3D" id="3.40.50.970">
    <property type="match status" value="1"/>
</dbReference>
<evidence type="ECO:0000256" key="1">
    <source>
        <dbReference type="ARBA" id="ARBA00023002"/>
    </source>
</evidence>
<evidence type="ECO:0000313" key="6">
    <source>
        <dbReference type="Proteomes" id="UP000184440"/>
    </source>
</evidence>
<accession>A0A1M7KIB8</accession>
<dbReference type="InterPro" id="IPR046667">
    <property type="entry name" value="DUF6537"/>
</dbReference>
<dbReference type="SUPFAM" id="SSF52922">
    <property type="entry name" value="TK C-terminal domain-like"/>
    <property type="match status" value="1"/>
</dbReference>
<dbReference type="STRING" id="134849.SAMN05443668_1011143"/>
<organism evidence="5 6">
    <name type="scientific">Cryptosporangium aurantiacum</name>
    <dbReference type="NCBI Taxonomy" id="134849"/>
    <lineage>
        <taxon>Bacteria</taxon>
        <taxon>Bacillati</taxon>
        <taxon>Actinomycetota</taxon>
        <taxon>Actinomycetes</taxon>
        <taxon>Cryptosporangiales</taxon>
        <taxon>Cryptosporangiaceae</taxon>
        <taxon>Cryptosporangium</taxon>
    </lineage>
</organism>
<feature type="compositionally biased region" description="Basic residues" evidence="2">
    <location>
        <begin position="656"/>
        <end position="666"/>
    </location>
</feature>
<dbReference type="InterPro" id="IPR019752">
    <property type="entry name" value="Pyrv/ketoisovalerate_OxRed_cat"/>
</dbReference>
<feature type="region of interest" description="Disordered" evidence="2">
    <location>
        <begin position="652"/>
        <end position="675"/>
    </location>
</feature>
<dbReference type="SUPFAM" id="SSF53323">
    <property type="entry name" value="Pyruvate-ferredoxin oxidoreductase, PFOR, domain III"/>
    <property type="match status" value="1"/>
</dbReference>